<dbReference type="Proteomes" id="UP001172386">
    <property type="component" value="Unassembled WGS sequence"/>
</dbReference>
<name>A0ACC3AK14_9EURO</name>
<protein>
    <submittedName>
        <fullName evidence="1">Plasma membrane low glucose sensor</fullName>
    </submittedName>
</protein>
<organism evidence="1 2">
    <name type="scientific">Neophaeococcomyces mojaviensis</name>
    <dbReference type="NCBI Taxonomy" id="3383035"/>
    <lineage>
        <taxon>Eukaryota</taxon>
        <taxon>Fungi</taxon>
        <taxon>Dikarya</taxon>
        <taxon>Ascomycota</taxon>
        <taxon>Pezizomycotina</taxon>
        <taxon>Eurotiomycetes</taxon>
        <taxon>Chaetothyriomycetidae</taxon>
        <taxon>Chaetothyriales</taxon>
        <taxon>Chaetothyriales incertae sedis</taxon>
        <taxon>Neophaeococcomyces</taxon>
    </lineage>
</organism>
<accession>A0ACC3AK14</accession>
<dbReference type="EMBL" id="JAPDRQ010000007">
    <property type="protein sequence ID" value="KAJ9663691.1"/>
    <property type="molecule type" value="Genomic_DNA"/>
</dbReference>
<evidence type="ECO:0000313" key="2">
    <source>
        <dbReference type="Proteomes" id="UP001172386"/>
    </source>
</evidence>
<gene>
    <name evidence="1" type="primary">SNF3_1</name>
    <name evidence="1" type="ORF">H2198_000703</name>
</gene>
<keyword evidence="2" id="KW-1185">Reference proteome</keyword>
<proteinExistence type="predicted"/>
<evidence type="ECO:0000313" key="1">
    <source>
        <dbReference type="EMBL" id="KAJ9663691.1"/>
    </source>
</evidence>
<comment type="caution">
    <text evidence="1">The sequence shown here is derived from an EMBL/GenBank/DDBJ whole genome shotgun (WGS) entry which is preliminary data.</text>
</comment>
<sequence>MGIALKKPDDEPGAAWPAIVIGLFVAFGGVLFGYDTGTISGILQMPVWQGLFAKGNVNAEGDPQVSSGDESLIVSILSLGTFLGALTAAPVADFFGRRLGLILSSAVVFNLGVILQTIATNQPPFIAGRFFAGYGVGLISAMIPLYQSETSPKWIRGTIVGAYQLAITIGLLLAAIVNNATQNRNDTGSYRIPVALQFVWSIVLCGGMLVLPETPRFHIKKGQNEKAAKALSKIRRLPIDHPGLVSELAEVRAAHNFEMSQKSSAGYADCFKGTIGKRLLTGCALQALQQLSGVNFIFYYGTSYFTRAGFQDPFIIQVITNTINVVSTFPGLYLVEKLGRRGLLLMGAIGMTVSQFIVAITGTAAGTTDLSAQRAAIAFVCIYIFFFASSWGPVAWVVTGELFPLKVRAKALSMTTATNWLLNFVIAFSTPYIVDEEHGNLQSRVFFIWGSCCALSIVFVWALIYETKGLTLEQVDELYGLVDKAWKSKEFRPALSFHEAQNEGGQGMSMRQMSIAQSERRASQAHAKDVSYAKEQP</sequence>
<reference evidence="1" key="1">
    <citation type="submission" date="2022-10" db="EMBL/GenBank/DDBJ databases">
        <title>Culturing micro-colonial fungi from biological soil crusts in the Mojave desert and describing Neophaeococcomyces mojavensis, and introducing the new genera and species Taxawa tesnikishii.</title>
        <authorList>
            <person name="Kurbessoian T."/>
            <person name="Stajich J.E."/>
        </authorList>
    </citation>
    <scope>NUCLEOTIDE SEQUENCE</scope>
    <source>
        <strain evidence="1">JES_112</strain>
    </source>
</reference>